<evidence type="ECO:0000256" key="7">
    <source>
        <dbReference type="ARBA" id="ARBA00022692"/>
    </source>
</evidence>
<feature type="transmembrane region" description="Helical" evidence="12">
    <location>
        <begin position="780"/>
        <end position="803"/>
    </location>
</feature>
<keyword evidence="5 12" id="KW-0337">GPI-anchor biosynthesis</keyword>
<name>A0A6P4E9R1_DRORH</name>
<feature type="transmembrane region" description="Helical" evidence="12">
    <location>
        <begin position="741"/>
        <end position="760"/>
    </location>
</feature>
<dbReference type="PANTHER" id="PTHR12250">
    <property type="entry name" value="PHOSPHATIDYLINOSITOL GLYCAN, CLASS N"/>
    <property type="match status" value="1"/>
</dbReference>
<accession>A0A6P4E9R1</accession>
<evidence type="ECO:0000256" key="3">
    <source>
        <dbReference type="ARBA" id="ARBA00008400"/>
    </source>
</evidence>
<dbReference type="InterPro" id="IPR037671">
    <property type="entry name" value="PIGN_N"/>
</dbReference>
<dbReference type="PANTHER" id="PTHR12250:SF0">
    <property type="entry name" value="GPI ETHANOLAMINE PHOSPHATE TRANSFERASE 1"/>
    <property type="match status" value="1"/>
</dbReference>
<evidence type="ECO:0000256" key="11">
    <source>
        <dbReference type="ARBA" id="ARBA00023180"/>
    </source>
</evidence>
<evidence type="ECO:0000313" key="15">
    <source>
        <dbReference type="RefSeq" id="XP_016974802.1"/>
    </source>
</evidence>
<feature type="chain" id="PRO_5028461778" description="GPI ethanolamine phosphate transferase 1" evidence="13">
    <location>
        <begin position="20"/>
        <end position="898"/>
    </location>
</feature>
<evidence type="ECO:0000256" key="5">
    <source>
        <dbReference type="ARBA" id="ARBA00022502"/>
    </source>
</evidence>
<dbReference type="GeneID" id="108041392"/>
<proteinExistence type="inferred from homology"/>
<sequence length="898" mass="103295">MWKVQALVVHILLMGSVLSTYFQPTILPNLEPQKTMRDLGFKPPADRLVVFLTDGLRAATFLARNGSDVPDLRDIFRKQGRIGISRTCAPTKTRPGHIAIFGGFYEDPTAALVNFRYNPSNFDTVFNRSRNTIGWAHRNVVKIFIRLPHGGAPMRFKSYMEAELPEKLTCDKWTFEKVQKFFKKGANVREFRNLKSVVFFVYLGDMDIAAHRFKPLSKRFHKKLQYTQRGIRTTYELFDRVFNDSRTAYLMTSDHGTTNEGSHGGGSTHEVETPLFMWGAGVTREVVDSEGNFPGKSHISQLDQTQLAPLMSALIGLPPPMNNLALMPVGYLNVSAEYEVMALHLNVLQLLSQAKILIQQHESAIFYKWLPKFKDLDLDQIDQYSGKLNALKAKGNVKEAMETCQDFGKLAQKCLANYHNYYYLPLMVATTLTYLIWFYCLLLQLSRLSKDQKEERKGFLTFSTLLLVLLGIILLTLLRLQNVPHITTFYLLLPLGMLIMAQAERPAKSGWIMTPMLHLGFILLTAGLLILMGFVYQHLWVLYGVSVVLNNRRAFLKPSLKFFIWLTLVILLTGILFVQLNIKDGLQRIPLKNYQVLYISMLLAIIRPLILGHRHDPRVWAINSMALIAGAYGVYQYEVKESVSAYVYAVTWSFLLFAFLSIRYFEKSTSTARKKLELITINMVTIISLLTIVWGSLNVQIVITEFVMGLQVYEDSRRSDEVEDLEENHDPLNRLKQFYRYGYMILLYFYVAFFLAGHWLSTFLFKPTIARLFYPHFSLYISGSLLILKILLPSLIFVSALYAMVPFVRKNIRSILICVFLIIDAMGLYMYYFVRNRGSWALIRKYLDQVLLTHVVNFMLLGCICMAKIFMAKTTMEKPERKNVRHSRRASSSEETRT</sequence>
<keyword evidence="8 12" id="KW-0256">Endoplasmic reticulum</keyword>
<dbReference type="RefSeq" id="XP_016974802.1">
    <property type="nucleotide sequence ID" value="XM_017119313.1"/>
</dbReference>
<organism evidence="15">
    <name type="scientific">Drosophila rhopaloa</name>
    <name type="common">Fruit fly</name>
    <dbReference type="NCBI Taxonomy" id="1041015"/>
    <lineage>
        <taxon>Eukaryota</taxon>
        <taxon>Metazoa</taxon>
        <taxon>Ecdysozoa</taxon>
        <taxon>Arthropoda</taxon>
        <taxon>Hexapoda</taxon>
        <taxon>Insecta</taxon>
        <taxon>Pterygota</taxon>
        <taxon>Neoptera</taxon>
        <taxon>Endopterygota</taxon>
        <taxon>Diptera</taxon>
        <taxon>Brachycera</taxon>
        <taxon>Muscomorpha</taxon>
        <taxon>Ephydroidea</taxon>
        <taxon>Drosophilidae</taxon>
        <taxon>Drosophila</taxon>
        <taxon>Sophophora</taxon>
    </lineage>
</organism>
<evidence type="ECO:0000256" key="8">
    <source>
        <dbReference type="ARBA" id="ARBA00022824"/>
    </source>
</evidence>
<evidence type="ECO:0000259" key="14">
    <source>
        <dbReference type="Pfam" id="PF04987"/>
    </source>
</evidence>
<gene>
    <name evidence="15" type="primary">LOC108041392</name>
</gene>
<feature type="transmembrane region" description="Helical" evidence="12">
    <location>
        <begin position="617"/>
        <end position="635"/>
    </location>
</feature>
<dbReference type="Pfam" id="PF04987">
    <property type="entry name" value="PigN"/>
    <property type="match status" value="1"/>
</dbReference>
<keyword evidence="11" id="KW-0325">Glycoprotein</keyword>
<keyword evidence="7 12" id="KW-0812">Transmembrane</keyword>
<feature type="transmembrane region" description="Helical" evidence="12">
    <location>
        <begin position="685"/>
        <end position="708"/>
    </location>
</feature>
<keyword evidence="9 12" id="KW-1133">Transmembrane helix</keyword>
<reference evidence="15" key="1">
    <citation type="submission" date="2025-08" db="UniProtKB">
        <authorList>
            <consortium name="RefSeq"/>
        </authorList>
    </citation>
    <scope>IDENTIFICATION</scope>
</reference>
<evidence type="ECO:0000256" key="13">
    <source>
        <dbReference type="SAM" id="SignalP"/>
    </source>
</evidence>
<evidence type="ECO:0000256" key="2">
    <source>
        <dbReference type="ARBA" id="ARBA00004687"/>
    </source>
</evidence>
<dbReference type="SUPFAM" id="SSF53649">
    <property type="entry name" value="Alkaline phosphatase-like"/>
    <property type="match status" value="1"/>
</dbReference>
<dbReference type="GO" id="GO:0006506">
    <property type="term" value="P:GPI anchor biosynthetic process"/>
    <property type="evidence" value="ECO:0007669"/>
    <property type="project" value="UniProtKB-UniPathway"/>
</dbReference>
<feature type="transmembrane region" description="Helical" evidence="12">
    <location>
        <begin position="483"/>
        <end position="501"/>
    </location>
</feature>
<dbReference type="Pfam" id="PF01663">
    <property type="entry name" value="Phosphodiest"/>
    <property type="match status" value="1"/>
</dbReference>
<feature type="transmembrane region" description="Helical" evidence="12">
    <location>
        <begin position="422"/>
        <end position="446"/>
    </location>
</feature>
<comment type="similarity">
    <text evidence="3 12">Belongs to the PIGG/PIGN/PIGO family. PIGN subfamily.</text>
</comment>
<dbReference type="GO" id="GO:0051377">
    <property type="term" value="F:mannose-ethanolamine phosphotransferase activity"/>
    <property type="evidence" value="ECO:0007669"/>
    <property type="project" value="UniProtKB-UniRule"/>
</dbReference>
<evidence type="ECO:0000256" key="1">
    <source>
        <dbReference type="ARBA" id="ARBA00004477"/>
    </source>
</evidence>
<feature type="transmembrane region" description="Helical" evidence="12">
    <location>
        <begin position="562"/>
        <end position="582"/>
    </location>
</feature>
<evidence type="ECO:0000256" key="4">
    <source>
        <dbReference type="ARBA" id="ARBA00020831"/>
    </source>
</evidence>
<comment type="function">
    <text evidence="12">Ethanolamine phosphate transferase involved in glycosylphosphatidylinositol-anchor biosynthesis. Transfers ethanolamine phosphate to the first alpha-1,4-linked mannose of the glycosylphosphatidylinositol precursor of GPI-anchor.</text>
</comment>
<evidence type="ECO:0000256" key="6">
    <source>
        <dbReference type="ARBA" id="ARBA00022679"/>
    </source>
</evidence>
<dbReference type="OrthoDB" id="2748310at2759"/>
<dbReference type="InterPro" id="IPR007070">
    <property type="entry name" value="GPI_EtnP_transferase_1"/>
</dbReference>
<feature type="transmembrane region" description="Helical" evidence="12">
    <location>
        <begin position="854"/>
        <end position="872"/>
    </location>
</feature>
<dbReference type="EC" id="2.-.-.-" evidence="12"/>
<dbReference type="CDD" id="cd16020">
    <property type="entry name" value="GPI_EPT_1"/>
    <property type="match status" value="1"/>
</dbReference>
<protein>
    <recommendedName>
        <fullName evidence="4 12">GPI ethanolamine phosphate transferase 1</fullName>
        <ecNumber evidence="12">2.-.-.-</ecNumber>
    </recommendedName>
</protein>
<dbReference type="FunFam" id="3.40.720.10:FF:000132">
    <property type="entry name" value="AT28040p"/>
    <property type="match status" value="1"/>
</dbReference>
<feature type="transmembrane region" description="Helical" evidence="12">
    <location>
        <begin position="521"/>
        <end position="542"/>
    </location>
</feature>
<dbReference type="InterPro" id="IPR002591">
    <property type="entry name" value="Phosphodiest/P_Trfase"/>
</dbReference>
<dbReference type="InterPro" id="IPR017850">
    <property type="entry name" value="Alkaline_phosphatase_core_sf"/>
</dbReference>
<dbReference type="AlphaFoldDB" id="A0A6P4E9R1"/>
<evidence type="ECO:0000256" key="9">
    <source>
        <dbReference type="ARBA" id="ARBA00022989"/>
    </source>
</evidence>
<dbReference type="UniPathway" id="UPA00196"/>
<keyword evidence="13" id="KW-0732">Signal</keyword>
<feature type="transmembrane region" description="Helical" evidence="12">
    <location>
        <begin position="815"/>
        <end position="834"/>
    </location>
</feature>
<feature type="transmembrane region" description="Helical" evidence="12">
    <location>
        <begin position="594"/>
        <end position="611"/>
    </location>
</feature>
<feature type="signal peptide" evidence="13">
    <location>
        <begin position="1"/>
        <end position="19"/>
    </location>
</feature>
<keyword evidence="10 12" id="KW-0472">Membrane</keyword>
<dbReference type="Gene3D" id="3.40.720.10">
    <property type="entry name" value="Alkaline Phosphatase, subunit A"/>
    <property type="match status" value="1"/>
</dbReference>
<evidence type="ECO:0000256" key="10">
    <source>
        <dbReference type="ARBA" id="ARBA00023136"/>
    </source>
</evidence>
<keyword evidence="6 12" id="KW-0808">Transferase</keyword>
<feature type="domain" description="GPI ethanolamine phosphate transferase 1 C-terminal" evidence="14">
    <location>
        <begin position="413"/>
        <end position="839"/>
    </location>
</feature>
<dbReference type="RefSeq" id="XP_016974802.2">
    <property type="nucleotide sequence ID" value="XM_017119313.2"/>
</dbReference>
<feature type="transmembrane region" description="Helical" evidence="12">
    <location>
        <begin position="647"/>
        <end position="665"/>
    </location>
</feature>
<dbReference type="GO" id="GO:0005789">
    <property type="term" value="C:endoplasmic reticulum membrane"/>
    <property type="evidence" value="ECO:0007669"/>
    <property type="project" value="UniProtKB-SubCell"/>
</dbReference>
<comment type="pathway">
    <text evidence="2 12">Glycolipid biosynthesis; glycosylphosphatidylinositol-anchor biosynthesis.</text>
</comment>
<comment type="subcellular location">
    <subcellularLocation>
        <location evidence="1 12">Endoplasmic reticulum membrane</location>
        <topology evidence="1 12">Multi-pass membrane protein</topology>
    </subcellularLocation>
</comment>
<dbReference type="InterPro" id="IPR017852">
    <property type="entry name" value="GPI_EtnP_transferase_1_C"/>
</dbReference>
<feature type="transmembrane region" description="Helical" evidence="12">
    <location>
        <begin position="458"/>
        <end position="477"/>
    </location>
</feature>
<evidence type="ECO:0000256" key="12">
    <source>
        <dbReference type="RuleBase" id="RU367138"/>
    </source>
</evidence>